<dbReference type="Gene3D" id="3.30.420.10">
    <property type="entry name" value="Ribonuclease H-like superfamily/Ribonuclease H"/>
    <property type="match status" value="1"/>
</dbReference>
<dbReference type="PANTHER" id="PTHR10642:SF25">
    <property type="entry name" value="RNASE H TYPE-1 DOMAIN-CONTAINING PROTEIN"/>
    <property type="match status" value="1"/>
</dbReference>
<evidence type="ECO:0000259" key="2">
    <source>
        <dbReference type="PROSITE" id="PS50879"/>
    </source>
</evidence>
<dbReference type="SUPFAM" id="SSF53098">
    <property type="entry name" value="Ribonuclease H-like"/>
    <property type="match status" value="1"/>
</dbReference>
<dbReference type="PROSITE" id="PS50879">
    <property type="entry name" value="RNASE_H_1"/>
    <property type="match status" value="1"/>
</dbReference>
<dbReference type="InterPro" id="IPR002156">
    <property type="entry name" value="RNaseH_domain"/>
</dbReference>
<gene>
    <name evidence="4" type="primary">LOC128200750</name>
</gene>
<accession>A0ABM3MI54</accession>
<dbReference type="RefSeq" id="XP_052751066.1">
    <property type="nucleotide sequence ID" value="XM_052895106.1"/>
</dbReference>
<dbReference type="CDD" id="cd09276">
    <property type="entry name" value="Rnase_HI_RT_non_LTR"/>
    <property type="match status" value="1"/>
</dbReference>
<keyword evidence="3" id="KW-1185">Reference proteome</keyword>
<evidence type="ECO:0000313" key="4">
    <source>
        <dbReference type="RefSeq" id="XP_052751066.1"/>
    </source>
</evidence>
<protein>
    <submittedName>
        <fullName evidence="4">Uncharacterized protein LOC128200750</fullName>
    </submittedName>
</protein>
<proteinExistence type="inferred from homology"/>
<organism evidence="3 4">
    <name type="scientific">Galleria mellonella</name>
    <name type="common">Greater wax moth</name>
    <dbReference type="NCBI Taxonomy" id="7137"/>
    <lineage>
        <taxon>Eukaryota</taxon>
        <taxon>Metazoa</taxon>
        <taxon>Ecdysozoa</taxon>
        <taxon>Arthropoda</taxon>
        <taxon>Hexapoda</taxon>
        <taxon>Insecta</taxon>
        <taxon>Pterygota</taxon>
        <taxon>Neoptera</taxon>
        <taxon>Endopterygota</taxon>
        <taxon>Lepidoptera</taxon>
        <taxon>Glossata</taxon>
        <taxon>Ditrysia</taxon>
        <taxon>Pyraloidea</taxon>
        <taxon>Pyralidae</taxon>
        <taxon>Galleriinae</taxon>
        <taxon>Galleria</taxon>
    </lineage>
</organism>
<dbReference type="Pfam" id="PF00075">
    <property type="entry name" value="RNase_H"/>
    <property type="match status" value="1"/>
</dbReference>
<dbReference type="Proteomes" id="UP001652740">
    <property type="component" value="Unplaced"/>
</dbReference>
<reference evidence="4" key="1">
    <citation type="submission" date="2025-08" db="UniProtKB">
        <authorList>
            <consortium name="RefSeq"/>
        </authorList>
    </citation>
    <scope>IDENTIFICATION</scope>
    <source>
        <tissue evidence="4">Whole larvae</tissue>
    </source>
</reference>
<dbReference type="InterPro" id="IPR050092">
    <property type="entry name" value="RNase_H"/>
</dbReference>
<dbReference type="GeneID" id="128200750"/>
<dbReference type="PANTHER" id="PTHR10642">
    <property type="entry name" value="RIBONUCLEASE H1"/>
    <property type="match status" value="1"/>
</dbReference>
<evidence type="ECO:0000256" key="1">
    <source>
        <dbReference type="ARBA" id="ARBA00005300"/>
    </source>
</evidence>
<evidence type="ECO:0000313" key="3">
    <source>
        <dbReference type="Proteomes" id="UP001652740"/>
    </source>
</evidence>
<dbReference type="InterPro" id="IPR036397">
    <property type="entry name" value="RNaseH_sf"/>
</dbReference>
<feature type="domain" description="RNase H type-1" evidence="2">
    <location>
        <begin position="87"/>
        <end position="219"/>
    </location>
</feature>
<dbReference type="InterPro" id="IPR012337">
    <property type="entry name" value="RNaseH-like_sf"/>
</dbReference>
<comment type="similarity">
    <text evidence="1">Belongs to the RNase H family.</text>
</comment>
<sequence>MQRGFAIRIIRAFRTVSTTAAIALAELTPLDLKVLEVHHLEQTRLTGSTHLLRSDLPLERPTPPHKLLHPAVRVSITSLPYSSLTTSQSSLTIYTDGSKLENSDTGAAFVAYSENKQIAVKKFKLHRSCSVFQAELLAILKACTWANSFHPHSHITILTDSQAALAALQDRSNTHPLVSQTHAQIHSRTSGSFSFVWVKGHIGVDGNEAADSAAKHAAASHSSLSYASYPMSFVKHNIRAEHNRIWQARYESSSQGRHTISLLPKLTDITRFRQLVKTSFHLTQILTGHGYTKQYLHRFNIAADDACPCDDSTTQTFEHLLEHCPRFSPKRLNHVLLCNNLRLPPFNILELLKHESAISSFDTFAKHIITNLKAFNGQLRS</sequence>
<name>A0ABM3MI54_GALME</name>